<organism evidence="4 5">
    <name type="scientific">Lysinibacillus sphaericus (strain C3-41)</name>
    <dbReference type="NCBI Taxonomy" id="444177"/>
    <lineage>
        <taxon>Bacteria</taxon>
        <taxon>Bacillati</taxon>
        <taxon>Bacillota</taxon>
        <taxon>Bacilli</taxon>
        <taxon>Bacillales</taxon>
        <taxon>Bacillaceae</taxon>
        <taxon>Lysinibacillus</taxon>
    </lineage>
</organism>
<evidence type="ECO:0000259" key="3">
    <source>
        <dbReference type="Pfam" id="PF07833"/>
    </source>
</evidence>
<feature type="compositionally biased region" description="Acidic residues" evidence="1">
    <location>
        <begin position="58"/>
        <end position="75"/>
    </location>
</feature>
<protein>
    <recommendedName>
        <fullName evidence="3">Copper amine oxidase-like N-terminal domain-containing protein</fullName>
    </recommendedName>
</protein>
<dbReference type="EMBL" id="CP000817">
    <property type="protein sequence ID" value="ACA42002.1"/>
    <property type="molecule type" value="Genomic_DNA"/>
</dbReference>
<dbReference type="Pfam" id="PF07833">
    <property type="entry name" value="Cu_amine_oxidN1"/>
    <property type="match status" value="1"/>
</dbReference>
<keyword evidence="2" id="KW-0732">Signal</keyword>
<sequence>MKGVVSMKKKRISLILAFLVTCTFTFGLSVRADDDHEHEYKKHEKYDDDDRYEYDHDHDDDDDDDRYEYDDEDESYNTNGEVYEKGTWNIWTRELVMEKEVLPFSMSKLVNLKVVGMNKELNFYVIPKDGEFFVPGKTVAQLLGAKATFYKTSKILDIQYQENELVFRSGTNVVYDNNVKTPLPASSFYLNEELYVPISVITNGLGYVVEWQEDNQMFLCQLLIK</sequence>
<dbReference type="InterPro" id="IPR036582">
    <property type="entry name" value="Mao_N_sf"/>
</dbReference>
<dbReference type="HOGENOM" id="CLU_1228692_0_0_9"/>
<feature type="region of interest" description="Disordered" evidence="1">
    <location>
        <begin position="51"/>
        <end position="75"/>
    </location>
</feature>
<gene>
    <name evidence="4" type="ordered locus">Bsph_4556</name>
</gene>
<name>B1HMS4_LYSSC</name>
<dbReference type="Gene3D" id="3.30.457.10">
    <property type="entry name" value="Copper amine oxidase-like, N-terminal domain"/>
    <property type="match status" value="1"/>
</dbReference>
<dbReference type="EnsemblBacteria" id="ACA42002">
    <property type="protein sequence ID" value="ACA42002"/>
    <property type="gene ID" value="Bsph_4556"/>
</dbReference>
<feature type="domain" description="Copper amine oxidase-like N-terminal" evidence="3">
    <location>
        <begin position="126"/>
        <end position="217"/>
    </location>
</feature>
<dbReference type="InterPro" id="IPR012854">
    <property type="entry name" value="Cu_amine_oxidase-like_N"/>
</dbReference>
<evidence type="ECO:0000313" key="4">
    <source>
        <dbReference type="EMBL" id="ACA42002.1"/>
    </source>
</evidence>
<dbReference type="SUPFAM" id="SSF55383">
    <property type="entry name" value="Copper amine oxidase, domain N"/>
    <property type="match status" value="1"/>
</dbReference>
<proteinExistence type="predicted"/>
<feature type="signal peptide" evidence="2">
    <location>
        <begin position="1"/>
        <end position="32"/>
    </location>
</feature>
<dbReference type="Proteomes" id="UP000002164">
    <property type="component" value="Chromosome"/>
</dbReference>
<evidence type="ECO:0000313" key="5">
    <source>
        <dbReference type="Proteomes" id="UP000002164"/>
    </source>
</evidence>
<reference evidence="4 5" key="1">
    <citation type="journal article" date="2008" name="J. Bacteriol.">
        <title>Complete genome sequence of the mosquitocidal bacterium Bacillus sphaericus C3-41 and comparison with those of closely related Bacillus species.</title>
        <authorList>
            <person name="Hu X."/>
            <person name="Fan W."/>
            <person name="Han B."/>
            <person name="Liu H."/>
            <person name="Zheng D."/>
            <person name="Li Q."/>
            <person name="Dong W."/>
            <person name="Yan J."/>
            <person name="Gao M."/>
            <person name="Berry C."/>
            <person name="Yuan Z."/>
        </authorList>
    </citation>
    <scope>NUCLEOTIDE SEQUENCE [LARGE SCALE GENOMIC DNA]</scope>
    <source>
        <strain evidence="4 5">C3-41</strain>
    </source>
</reference>
<dbReference type="KEGG" id="lsp:Bsph_4556"/>
<dbReference type="AlphaFoldDB" id="B1HMS4"/>
<evidence type="ECO:0000256" key="2">
    <source>
        <dbReference type="SAM" id="SignalP"/>
    </source>
</evidence>
<evidence type="ECO:0000256" key="1">
    <source>
        <dbReference type="SAM" id="MobiDB-lite"/>
    </source>
</evidence>
<accession>B1HMS4</accession>
<feature type="chain" id="PRO_5002765157" description="Copper amine oxidase-like N-terminal domain-containing protein" evidence="2">
    <location>
        <begin position="33"/>
        <end position="225"/>
    </location>
</feature>